<dbReference type="EMBL" id="BLLF01001237">
    <property type="protein sequence ID" value="GFH18019.1"/>
    <property type="molecule type" value="Genomic_DNA"/>
</dbReference>
<dbReference type="Pfam" id="PF01641">
    <property type="entry name" value="SelR"/>
    <property type="match status" value="1"/>
</dbReference>
<name>A0A699ZF50_HAELA</name>
<dbReference type="Gene3D" id="2.170.150.20">
    <property type="entry name" value="Peptide methionine sulfoxide reductase"/>
    <property type="match status" value="1"/>
</dbReference>
<comment type="similarity">
    <text evidence="1">Belongs to the MsrB Met sulfoxide reductase family.</text>
</comment>
<dbReference type="InterPro" id="IPR002579">
    <property type="entry name" value="Met_Sox_Rdtase_MsrB_dom"/>
</dbReference>
<accession>A0A699ZF50</accession>
<organism evidence="4 5">
    <name type="scientific">Haematococcus lacustris</name>
    <name type="common">Green alga</name>
    <name type="synonym">Haematococcus pluvialis</name>
    <dbReference type="NCBI Taxonomy" id="44745"/>
    <lineage>
        <taxon>Eukaryota</taxon>
        <taxon>Viridiplantae</taxon>
        <taxon>Chlorophyta</taxon>
        <taxon>core chlorophytes</taxon>
        <taxon>Chlorophyceae</taxon>
        <taxon>CS clade</taxon>
        <taxon>Chlamydomonadales</taxon>
        <taxon>Haematococcaceae</taxon>
        <taxon>Haematococcus</taxon>
    </lineage>
</organism>
<dbReference type="AlphaFoldDB" id="A0A699ZF50"/>
<dbReference type="Proteomes" id="UP000485058">
    <property type="component" value="Unassembled WGS sequence"/>
</dbReference>
<protein>
    <submittedName>
        <fullName evidence="4">Peptide-methionine (R)-S-oxide reductase</fullName>
    </submittedName>
</protein>
<feature type="domain" description="MsrB" evidence="3">
    <location>
        <begin position="111"/>
        <end position="216"/>
    </location>
</feature>
<keyword evidence="2" id="KW-0560">Oxidoreductase</keyword>
<dbReference type="InterPro" id="IPR028427">
    <property type="entry name" value="Met_Sox_Rdtase_MsrB"/>
</dbReference>
<dbReference type="GO" id="GO:0006979">
    <property type="term" value="P:response to oxidative stress"/>
    <property type="evidence" value="ECO:0007669"/>
    <property type="project" value="InterPro"/>
</dbReference>
<dbReference type="InterPro" id="IPR011057">
    <property type="entry name" value="Mss4-like_sf"/>
</dbReference>
<evidence type="ECO:0000256" key="1">
    <source>
        <dbReference type="ARBA" id="ARBA00007174"/>
    </source>
</evidence>
<gene>
    <name evidence="4" type="ORF">HaLaN_14753</name>
</gene>
<dbReference type="GO" id="GO:0033743">
    <property type="term" value="F:peptide-methionine (R)-S-oxide reductase activity"/>
    <property type="evidence" value="ECO:0007669"/>
    <property type="project" value="InterPro"/>
</dbReference>
<evidence type="ECO:0000259" key="3">
    <source>
        <dbReference type="PROSITE" id="PS51790"/>
    </source>
</evidence>
<reference evidence="4 5" key="1">
    <citation type="submission" date="2020-02" db="EMBL/GenBank/DDBJ databases">
        <title>Draft genome sequence of Haematococcus lacustris strain NIES-144.</title>
        <authorList>
            <person name="Morimoto D."/>
            <person name="Nakagawa S."/>
            <person name="Yoshida T."/>
            <person name="Sawayama S."/>
        </authorList>
    </citation>
    <scope>NUCLEOTIDE SEQUENCE [LARGE SCALE GENOMIC DNA]</scope>
    <source>
        <strain evidence="4 5">NIES-144</strain>
    </source>
</reference>
<evidence type="ECO:0000313" key="4">
    <source>
        <dbReference type="EMBL" id="GFH18019.1"/>
    </source>
</evidence>
<dbReference type="GO" id="GO:0005737">
    <property type="term" value="C:cytoplasm"/>
    <property type="evidence" value="ECO:0007669"/>
    <property type="project" value="TreeGrafter"/>
</dbReference>
<dbReference type="PANTHER" id="PTHR10173:SF57">
    <property type="entry name" value="PEPTIDE-METHIONINE (R)-S-OXIDE REDUCTASE"/>
    <property type="match status" value="1"/>
</dbReference>
<keyword evidence="5" id="KW-1185">Reference proteome</keyword>
<dbReference type="GO" id="GO:0030091">
    <property type="term" value="P:protein repair"/>
    <property type="evidence" value="ECO:0007669"/>
    <property type="project" value="InterPro"/>
</dbReference>
<dbReference type="PANTHER" id="PTHR10173">
    <property type="entry name" value="METHIONINE SULFOXIDE REDUCTASE"/>
    <property type="match status" value="1"/>
</dbReference>
<proteinExistence type="inferred from homology"/>
<dbReference type="SUPFAM" id="SSF51316">
    <property type="entry name" value="Mss4-like"/>
    <property type="match status" value="1"/>
</dbReference>
<sequence length="216" mass="23741">MGRRLLIGAGLASGLIAQNPTEAQALMNPVDIAKRQGEVRRTEEEWKEMLGPAYNILRKEGTERPWGSSMGRRLLIGAGLASGLIAQNPTEAQALMNPVDIAKRQGEVRRTEEEWKEMLGPAYNILRKEGTERPWGSPLNNEKRAGTFVCAGCAAPLYNSSMKYNSGTGWPSFYDALPGAVDLVPDLSIPFMPRTEGHLGHVFDDGPRPTGQRYCM</sequence>
<evidence type="ECO:0000256" key="2">
    <source>
        <dbReference type="ARBA" id="ARBA00023002"/>
    </source>
</evidence>
<evidence type="ECO:0000313" key="5">
    <source>
        <dbReference type="Proteomes" id="UP000485058"/>
    </source>
</evidence>
<comment type="caution">
    <text evidence="4">The sequence shown here is derived from an EMBL/GenBank/DDBJ whole genome shotgun (WGS) entry which is preliminary data.</text>
</comment>
<dbReference type="PROSITE" id="PS51790">
    <property type="entry name" value="MSRB"/>
    <property type="match status" value="1"/>
</dbReference>